<feature type="compositionally biased region" description="Polar residues" evidence="1">
    <location>
        <begin position="1"/>
        <end position="13"/>
    </location>
</feature>
<organism evidence="3">
    <name type="scientific">Chitinibacter mangrovi</name>
    <dbReference type="NCBI Taxonomy" id="3153927"/>
    <lineage>
        <taxon>Bacteria</taxon>
        <taxon>Pseudomonadati</taxon>
        <taxon>Pseudomonadota</taxon>
        <taxon>Betaproteobacteria</taxon>
        <taxon>Neisseriales</taxon>
        <taxon>Chitinibacteraceae</taxon>
        <taxon>Chitinibacter</taxon>
    </lineage>
</organism>
<feature type="compositionally biased region" description="Polar residues" evidence="1">
    <location>
        <begin position="67"/>
        <end position="78"/>
    </location>
</feature>
<dbReference type="InterPro" id="IPR038610">
    <property type="entry name" value="FliK-like_C_sf"/>
</dbReference>
<feature type="region of interest" description="Disordered" evidence="1">
    <location>
        <begin position="405"/>
        <end position="427"/>
    </location>
</feature>
<feature type="domain" description="Flagellar hook-length control protein-like C-terminal" evidence="2">
    <location>
        <begin position="315"/>
        <end position="398"/>
    </location>
</feature>
<keyword evidence="3" id="KW-0282">Flagellum</keyword>
<name>A0AAU7F717_9NEIS</name>
<dbReference type="InterPro" id="IPR021136">
    <property type="entry name" value="Flagellar_hook_control-like_C"/>
</dbReference>
<dbReference type="Pfam" id="PF02120">
    <property type="entry name" value="Flg_hook"/>
    <property type="match status" value="1"/>
</dbReference>
<dbReference type="KEGG" id="cmav:ABHF33_11500"/>
<keyword evidence="3" id="KW-0969">Cilium</keyword>
<feature type="region of interest" description="Disordered" evidence="1">
    <location>
        <begin position="1"/>
        <end position="101"/>
    </location>
</feature>
<dbReference type="PANTHER" id="PTHR37533:SF2">
    <property type="entry name" value="FLAGELLAR HOOK-LENGTH CONTROL PROTEIN"/>
    <property type="match status" value="1"/>
</dbReference>
<evidence type="ECO:0000259" key="2">
    <source>
        <dbReference type="Pfam" id="PF02120"/>
    </source>
</evidence>
<dbReference type="Gene3D" id="3.30.750.140">
    <property type="match status" value="1"/>
</dbReference>
<feature type="compositionally biased region" description="Basic and acidic residues" evidence="1">
    <location>
        <begin position="38"/>
        <end position="66"/>
    </location>
</feature>
<proteinExistence type="predicted"/>
<keyword evidence="3" id="KW-0966">Cell projection</keyword>
<reference evidence="3" key="1">
    <citation type="submission" date="2024-05" db="EMBL/GenBank/DDBJ databases">
        <authorList>
            <person name="Yang L."/>
            <person name="Pan L."/>
        </authorList>
    </citation>
    <scope>NUCLEOTIDE SEQUENCE</scope>
    <source>
        <strain evidence="3">FCG-7</strain>
    </source>
</reference>
<protein>
    <submittedName>
        <fullName evidence="3">Flagellar hook-length control protein FliK</fullName>
    </submittedName>
</protein>
<gene>
    <name evidence="3" type="ORF">ABHF33_11500</name>
</gene>
<dbReference type="InterPro" id="IPR052563">
    <property type="entry name" value="FliK"/>
</dbReference>
<dbReference type="CDD" id="cd17470">
    <property type="entry name" value="T3SS_Flik_C"/>
    <property type="match status" value="1"/>
</dbReference>
<dbReference type="AlphaFoldDB" id="A0AAU7F717"/>
<dbReference type="EMBL" id="CP157355">
    <property type="protein sequence ID" value="XBL99688.1"/>
    <property type="molecule type" value="Genomic_DNA"/>
</dbReference>
<dbReference type="PANTHER" id="PTHR37533">
    <property type="entry name" value="FLAGELLAR HOOK-LENGTH CONTROL PROTEIN"/>
    <property type="match status" value="1"/>
</dbReference>
<dbReference type="RefSeq" id="WP_348944095.1">
    <property type="nucleotide sequence ID" value="NZ_CP157355.1"/>
</dbReference>
<feature type="compositionally biased region" description="Low complexity" evidence="1">
    <location>
        <begin position="79"/>
        <end position="90"/>
    </location>
</feature>
<accession>A0AAU7F717</accession>
<sequence>MASGSSNNINLISAVSRPSEATPSRDKLVSAVSAADSFESRYKQELSKAKPAESAAKKSAEAERPTNSRPSAQPAQKTEQQPAEQSSASQGELDANSRSDAVADANKLAKKDENADQAKPVDIPPNMIDLAALLAQIPAPKKLESASAENGNAVLAAQSALSAAIPGMTELGISNANSGLSEASVAGDVVGEQQKQALGVTSLLQGRGQNTPAKIAADNKEPASILPFTDALAAAGAEHQQLELGTQQGQGGFNFTESDSNNPGEVAKPLVQHAVTTVSAASAVQTTNQASRSAATTAYIETPVQDARWGDAVAQRVSLMLGKQEQQIEMQLNPPNLGPMEVRLNLGNEQASVVFTSQHAAVREALAAATPKLTALLADQGIVLQNVQVASDSLQQQQQNAFSQQQAQQFDSPAGGTRHGTIANTMGNETGIERRVNLSDLRLPAGSTRVSLFV</sequence>
<evidence type="ECO:0000256" key="1">
    <source>
        <dbReference type="SAM" id="MobiDB-lite"/>
    </source>
</evidence>
<evidence type="ECO:0000313" key="3">
    <source>
        <dbReference type="EMBL" id="XBL99688.1"/>
    </source>
</evidence>